<dbReference type="SUPFAM" id="SSF54637">
    <property type="entry name" value="Thioesterase/thiol ester dehydrase-isomerase"/>
    <property type="match status" value="1"/>
</dbReference>
<dbReference type="Proteomes" id="UP001149079">
    <property type="component" value="Unassembled WGS sequence"/>
</dbReference>
<dbReference type="InterPro" id="IPR029069">
    <property type="entry name" value="HotDog_dom_sf"/>
</dbReference>
<dbReference type="EMBL" id="JAPQKL010000003">
    <property type="protein sequence ID" value="KAJ5138410.1"/>
    <property type="molecule type" value="Genomic_DNA"/>
</dbReference>
<evidence type="ECO:0008006" key="3">
    <source>
        <dbReference type="Google" id="ProtNLM"/>
    </source>
</evidence>
<comment type="caution">
    <text evidence="1">The sequence shown here is derived from an EMBL/GenBank/DDBJ whole genome shotgun (WGS) entry which is preliminary data.</text>
</comment>
<keyword evidence="2" id="KW-1185">Reference proteome</keyword>
<evidence type="ECO:0000313" key="1">
    <source>
        <dbReference type="EMBL" id="KAJ5138410.1"/>
    </source>
</evidence>
<dbReference type="AlphaFoldDB" id="A0A9W9H4D3"/>
<evidence type="ECO:0000313" key="2">
    <source>
        <dbReference type="Proteomes" id="UP001149079"/>
    </source>
</evidence>
<dbReference type="PANTHER" id="PTHR31793">
    <property type="entry name" value="4-HYDROXYBENZOYL-COA THIOESTERASE FAMILY MEMBER"/>
    <property type="match status" value="1"/>
</dbReference>
<organism evidence="1 2">
    <name type="scientific">Penicillium bovifimosum</name>
    <dbReference type="NCBI Taxonomy" id="126998"/>
    <lineage>
        <taxon>Eukaryota</taxon>
        <taxon>Fungi</taxon>
        <taxon>Dikarya</taxon>
        <taxon>Ascomycota</taxon>
        <taxon>Pezizomycotina</taxon>
        <taxon>Eurotiomycetes</taxon>
        <taxon>Eurotiomycetidae</taxon>
        <taxon>Eurotiales</taxon>
        <taxon>Aspergillaceae</taxon>
        <taxon>Penicillium</taxon>
    </lineage>
</organism>
<dbReference type="CDD" id="cd00586">
    <property type="entry name" value="4HBT"/>
    <property type="match status" value="1"/>
</dbReference>
<name>A0A9W9H4D3_9EURO</name>
<dbReference type="GO" id="GO:0047617">
    <property type="term" value="F:fatty acyl-CoA hydrolase activity"/>
    <property type="evidence" value="ECO:0007669"/>
    <property type="project" value="TreeGrafter"/>
</dbReference>
<dbReference type="Gene3D" id="3.10.129.10">
    <property type="entry name" value="Hotdog Thioesterase"/>
    <property type="match status" value="1"/>
</dbReference>
<dbReference type="RefSeq" id="XP_056523059.1">
    <property type="nucleotide sequence ID" value="XM_056664002.1"/>
</dbReference>
<dbReference type="InterPro" id="IPR050563">
    <property type="entry name" value="4-hydroxybenzoyl-CoA_TE"/>
</dbReference>
<proteinExistence type="predicted"/>
<sequence length="285" mass="32518">MLVRSALRAQLSASNLLSSKAPRRLFSETSSILSNGPYSEVKPVDPRWLATTKQRIGKCMMFGMKPAQIDEGGKILKQLAEEWRELIAGSEGFLTDRKRRSLFRHNVVWGHVNNVTYVRYAETARVNWTRNIGNNIDPANKKQWNSMVGNTGIGLILKSIKIDYKFPMLSPDKVTVYHKLVPDSPEHLASSSSFRFEVVILSEAHQRPAARCFEENVIYDYTKNSKAKEFPPWIMEQFKVIWELQEQEKVSCAQRIADIENRVRTLELESWDAVDAVEDTGSAAQ</sequence>
<reference evidence="1" key="2">
    <citation type="journal article" date="2023" name="IMA Fungus">
        <title>Comparative genomic study of the Penicillium genus elucidates a diverse pangenome and 15 lateral gene transfer events.</title>
        <authorList>
            <person name="Petersen C."/>
            <person name="Sorensen T."/>
            <person name="Nielsen M.R."/>
            <person name="Sondergaard T.E."/>
            <person name="Sorensen J.L."/>
            <person name="Fitzpatrick D.A."/>
            <person name="Frisvad J.C."/>
            <person name="Nielsen K.L."/>
        </authorList>
    </citation>
    <scope>NUCLEOTIDE SEQUENCE</scope>
    <source>
        <strain evidence="1">IBT 22155</strain>
    </source>
</reference>
<dbReference type="PANTHER" id="PTHR31793:SF39">
    <property type="entry name" value="THIOESTERASE_THIOL ESTER DEHYDRASE-ISOMERASE"/>
    <property type="match status" value="1"/>
</dbReference>
<dbReference type="Pfam" id="PF13279">
    <property type="entry name" value="4HBT_2"/>
    <property type="match status" value="1"/>
</dbReference>
<reference evidence="1" key="1">
    <citation type="submission" date="2022-11" db="EMBL/GenBank/DDBJ databases">
        <authorList>
            <person name="Petersen C."/>
        </authorList>
    </citation>
    <scope>NUCLEOTIDE SEQUENCE</scope>
    <source>
        <strain evidence="1">IBT 22155</strain>
    </source>
</reference>
<gene>
    <name evidence="1" type="ORF">N7515_003258</name>
</gene>
<dbReference type="OrthoDB" id="5538558at2759"/>
<dbReference type="GeneID" id="81403172"/>
<protein>
    <recommendedName>
        <fullName evidence="3">Thioesterase/thiol ester dehydrase-isomerase</fullName>
    </recommendedName>
</protein>
<accession>A0A9W9H4D3</accession>